<organism evidence="2 3">
    <name type="scientific">Marinobacter nauticus</name>
    <name type="common">Marinobacter hydrocarbonoclasticus</name>
    <name type="synonym">Marinobacter aquaeolei</name>
    <dbReference type="NCBI Taxonomy" id="2743"/>
    <lineage>
        <taxon>Bacteria</taxon>
        <taxon>Pseudomonadati</taxon>
        <taxon>Pseudomonadota</taxon>
        <taxon>Gammaproteobacteria</taxon>
        <taxon>Pseudomonadales</taxon>
        <taxon>Marinobacteraceae</taxon>
        <taxon>Marinobacter</taxon>
    </lineage>
</organism>
<gene>
    <name evidence="2" type="ORF">DET51_1052</name>
    <name evidence="1" type="ORF">DET64_1052</name>
</gene>
<accession>A0A368V0I6</accession>
<dbReference type="EMBL" id="QNSA01000005">
    <property type="protein sequence ID" value="RBP73882.1"/>
    <property type="molecule type" value="Genomic_DNA"/>
</dbReference>
<protein>
    <recommendedName>
        <fullName evidence="5">DUF2262 domain-containing protein</fullName>
    </recommendedName>
</protein>
<evidence type="ECO:0000313" key="4">
    <source>
        <dbReference type="Proteomes" id="UP000253065"/>
    </source>
</evidence>
<keyword evidence="4" id="KW-1185">Reference proteome</keyword>
<evidence type="ECO:0000313" key="3">
    <source>
        <dbReference type="Proteomes" id="UP000252795"/>
    </source>
</evidence>
<comment type="caution">
    <text evidence="2">The sequence shown here is derived from an EMBL/GenBank/DDBJ whole genome shotgun (WGS) entry which is preliminary data.</text>
</comment>
<dbReference type="AlphaFoldDB" id="A0A368V0I6"/>
<proteinExistence type="predicted"/>
<evidence type="ECO:0008006" key="5">
    <source>
        <dbReference type="Google" id="ProtNLM"/>
    </source>
</evidence>
<dbReference type="Proteomes" id="UP000253065">
    <property type="component" value="Unassembled WGS sequence"/>
</dbReference>
<dbReference type="EMBL" id="QPJB01000005">
    <property type="protein sequence ID" value="RCW34632.1"/>
    <property type="molecule type" value="Genomic_DNA"/>
</dbReference>
<reference evidence="2 3" key="1">
    <citation type="submission" date="2018-07" db="EMBL/GenBank/DDBJ databases">
        <title>Freshwater and sediment microbial communities from various areas in North America, analyzing microbe dynamics in response to fracking.</title>
        <authorList>
            <person name="Lamendella R."/>
        </authorList>
    </citation>
    <scope>NUCLEOTIDE SEQUENCE [LARGE SCALE GENOMIC DNA]</scope>
    <source>
        <strain evidence="2 3">114E</strain>
        <strain evidence="1 4">114E_o</strain>
    </source>
</reference>
<evidence type="ECO:0000313" key="2">
    <source>
        <dbReference type="EMBL" id="RCW34632.1"/>
    </source>
</evidence>
<sequence>MFPFLKKALSGRNKPSIEIVHDRLGPMTFLESEGYWEAASGEVFHSIPGDARGPYPQSVQFILSKLAELDHYFDKCSEHLVSIASGWDSIPKGMAASELFQVSAISVDTTDNREWEICFETRPEFRWIHIGLQFENEEILSNDIST</sequence>
<evidence type="ECO:0000313" key="1">
    <source>
        <dbReference type="EMBL" id="RBP73882.1"/>
    </source>
</evidence>
<name>A0A368V0I6_MARNT</name>
<dbReference type="RefSeq" id="WP_113879610.1">
    <property type="nucleotide sequence ID" value="NZ_QNSA01000005.1"/>
</dbReference>
<dbReference type="Proteomes" id="UP000252795">
    <property type="component" value="Unassembled WGS sequence"/>
</dbReference>